<dbReference type="InterPro" id="IPR036894">
    <property type="entry name" value="YbaB-like_sf"/>
</dbReference>
<gene>
    <name evidence="2" type="ORF">ACFYXQ_19970</name>
</gene>
<dbReference type="Gene3D" id="3.30.1310.10">
    <property type="entry name" value="Nucleoid-associated protein YbaB-like domain"/>
    <property type="match status" value="1"/>
</dbReference>
<dbReference type="SUPFAM" id="SSF82607">
    <property type="entry name" value="YbaB-like"/>
    <property type="match status" value="1"/>
</dbReference>
<feature type="compositionally biased region" description="Polar residues" evidence="1">
    <location>
        <begin position="128"/>
        <end position="138"/>
    </location>
</feature>
<dbReference type="Proteomes" id="UP001601992">
    <property type="component" value="Unassembled WGS sequence"/>
</dbReference>
<evidence type="ECO:0000313" key="2">
    <source>
        <dbReference type="EMBL" id="MFF3570059.1"/>
    </source>
</evidence>
<organism evidence="2 3">
    <name type="scientific">Nocardia jiangxiensis</name>
    <dbReference type="NCBI Taxonomy" id="282685"/>
    <lineage>
        <taxon>Bacteria</taxon>
        <taxon>Bacillati</taxon>
        <taxon>Actinomycetota</taxon>
        <taxon>Actinomycetes</taxon>
        <taxon>Mycobacteriales</taxon>
        <taxon>Nocardiaceae</taxon>
        <taxon>Nocardia</taxon>
    </lineage>
</organism>
<proteinExistence type="predicted"/>
<name>A0ABW6S2X3_9NOCA</name>
<dbReference type="InterPro" id="IPR004401">
    <property type="entry name" value="YbaB/EbfC"/>
</dbReference>
<evidence type="ECO:0000256" key="1">
    <source>
        <dbReference type="SAM" id="MobiDB-lite"/>
    </source>
</evidence>
<dbReference type="EMBL" id="JBIAQY010000006">
    <property type="protein sequence ID" value="MFF3570059.1"/>
    <property type="molecule type" value="Genomic_DNA"/>
</dbReference>
<accession>A0ABW6S2X3</accession>
<comment type="caution">
    <text evidence="2">The sequence shown here is derived from an EMBL/GenBank/DDBJ whole genome shotgun (WGS) entry which is preliminary data.</text>
</comment>
<protein>
    <submittedName>
        <fullName evidence="2">YbaB/EbfC family nucleoid-associated protein</fullName>
    </submittedName>
</protein>
<reference evidence="2 3" key="1">
    <citation type="submission" date="2024-10" db="EMBL/GenBank/DDBJ databases">
        <title>The Natural Products Discovery Center: Release of the First 8490 Sequenced Strains for Exploring Actinobacteria Biosynthetic Diversity.</title>
        <authorList>
            <person name="Kalkreuter E."/>
            <person name="Kautsar S.A."/>
            <person name="Yang D."/>
            <person name="Bader C.D."/>
            <person name="Teijaro C.N."/>
            <person name="Fluegel L."/>
            <person name="Davis C.M."/>
            <person name="Simpson J.R."/>
            <person name="Lauterbach L."/>
            <person name="Steele A.D."/>
            <person name="Gui C."/>
            <person name="Meng S."/>
            <person name="Li G."/>
            <person name="Viehrig K."/>
            <person name="Ye F."/>
            <person name="Su P."/>
            <person name="Kiefer A.F."/>
            <person name="Nichols A."/>
            <person name="Cepeda A.J."/>
            <person name="Yan W."/>
            <person name="Fan B."/>
            <person name="Jiang Y."/>
            <person name="Adhikari A."/>
            <person name="Zheng C.-J."/>
            <person name="Schuster L."/>
            <person name="Cowan T.M."/>
            <person name="Smanski M.J."/>
            <person name="Chevrette M.G."/>
            <person name="De Carvalho L.P.S."/>
            <person name="Shen B."/>
        </authorList>
    </citation>
    <scope>NUCLEOTIDE SEQUENCE [LARGE SCALE GENOMIC DNA]</scope>
    <source>
        <strain evidence="2 3">NPDC002593</strain>
    </source>
</reference>
<sequence>MSDTDPDAALERMMAKVAATQQELAQVRGNGEALGGQVRVTVDIDGRIADLVLDPALHALHLSDVAAAITAAHTTALSWARAAASEIQRDLHEDPCVAAIAHRTAAGGLRKTLARNEPQPIYPDTEQSHPPQVSESGW</sequence>
<keyword evidence="3" id="KW-1185">Reference proteome</keyword>
<dbReference type="RefSeq" id="WP_040832636.1">
    <property type="nucleotide sequence ID" value="NZ_JBIAQY010000006.1"/>
</dbReference>
<dbReference type="Pfam" id="PF02575">
    <property type="entry name" value="YbaB_DNA_bd"/>
    <property type="match status" value="1"/>
</dbReference>
<feature type="region of interest" description="Disordered" evidence="1">
    <location>
        <begin position="116"/>
        <end position="138"/>
    </location>
</feature>
<evidence type="ECO:0000313" key="3">
    <source>
        <dbReference type="Proteomes" id="UP001601992"/>
    </source>
</evidence>